<evidence type="ECO:0000313" key="1">
    <source>
        <dbReference type="EMBL" id="KAG8155937.1"/>
    </source>
</evidence>
<reference evidence="1 2" key="1">
    <citation type="journal article" date="2022" name="Nat. Ecol. Evol.">
        <title>A masculinizing supergene underlies an exaggerated male reproductive morph in a spider.</title>
        <authorList>
            <person name="Hendrickx F."/>
            <person name="De Corte Z."/>
            <person name="Sonet G."/>
            <person name="Van Belleghem S.M."/>
            <person name="Kostlbacher S."/>
            <person name="Vangestel C."/>
        </authorList>
    </citation>
    <scope>NUCLEOTIDE SEQUENCE [LARGE SCALE GENOMIC DNA]</scope>
    <source>
        <strain evidence="1">W744_W776</strain>
    </source>
</reference>
<name>A0AAV6TEB7_9ARAC</name>
<protein>
    <submittedName>
        <fullName evidence="1">Uncharacterized protein</fullName>
    </submittedName>
</protein>
<dbReference type="AlphaFoldDB" id="A0AAV6TEB7"/>
<accession>A0AAV6TEB7</accession>
<organism evidence="1 2">
    <name type="scientific">Oedothorax gibbosus</name>
    <dbReference type="NCBI Taxonomy" id="931172"/>
    <lineage>
        <taxon>Eukaryota</taxon>
        <taxon>Metazoa</taxon>
        <taxon>Ecdysozoa</taxon>
        <taxon>Arthropoda</taxon>
        <taxon>Chelicerata</taxon>
        <taxon>Arachnida</taxon>
        <taxon>Araneae</taxon>
        <taxon>Araneomorphae</taxon>
        <taxon>Entelegynae</taxon>
        <taxon>Araneoidea</taxon>
        <taxon>Linyphiidae</taxon>
        <taxon>Erigoninae</taxon>
        <taxon>Oedothorax</taxon>
    </lineage>
</organism>
<gene>
    <name evidence="1" type="ORF">JTE90_014345</name>
</gene>
<dbReference type="Proteomes" id="UP000827092">
    <property type="component" value="Unassembled WGS sequence"/>
</dbReference>
<evidence type="ECO:0000313" key="2">
    <source>
        <dbReference type="Proteomes" id="UP000827092"/>
    </source>
</evidence>
<sequence length="132" mass="14732">MRIKRPRRIINYAARGLEKRGFVVFPRAPLWENAKVLGNRTSGYTRREKAFVIDAQILGGVVELPLRHPELAVGYGRVTLPTLFWPAAPSGVETSLSSLQGALSEEFPSSTVFPLYCRKPKFSHGNRRAGHS</sequence>
<keyword evidence="2" id="KW-1185">Reference proteome</keyword>
<comment type="caution">
    <text evidence="1">The sequence shown here is derived from an EMBL/GenBank/DDBJ whole genome shotgun (WGS) entry which is preliminary data.</text>
</comment>
<proteinExistence type="predicted"/>
<dbReference type="EMBL" id="JAFNEN010006441">
    <property type="protein sequence ID" value="KAG8155937.1"/>
    <property type="molecule type" value="Genomic_DNA"/>
</dbReference>